<name>A0A3M7PKE1_BRAPC</name>
<evidence type="ECO:0000313" key="1">
    <source>
        <dbReference type="EMBL" id="RMZ99586.1"/>
    </source>
</evidence>
<dbReference type="AlphaFoldDB" id="A0A3M7PKE1"/>
<dbReference type="Proteomes" id="UP000276133">
    <property type="component" value="Unassembled WGS sequence"/>
</dbReference>
<protein>
    <submittedName>
        <fullName evidence="1">Uncharacterized protein</fullName>
    </submittedName>
</protein>
<keyword evidence="2" id="KW-1185">Reference proteome</keyword>
<accession>A0A3M7PKE1</accession>
<feature type="non-terminal residue" evidence="1">
    <location>
        <position position="148"/>
    </location>
</feature>
<evidence type="ECO:0000313" key="2">
    <source>
        <dbReference type="Proteomes" id="UP000276133"/>
    </source>
</evidence>
<organism evidence="1 2">
    <name type="scientific">Brachionus plicatilis</name>
    <name type="common">Marine rotifer</name>
    <name type="synonym">Brachionus muelleri</name>
    <dbReference type="NCBI Taxonomy" id="10195"/>
    <lineage>
        <taxon>Eukaryota</taxon>
        <taxon>Metazoa</taxon>
        <taxon>Spiralia</taxon>
        <taxon>Gnathifera</taxon>
        <taxon>Rotifera</taxon>
        <taxon>Eurotatoria</taxon>
        <taxon>Monogononta</taxon>
        <taxon>Pseudotrocha</taxon>
        <taxon>Ploima</taxon>
        <taxon>Brachionidae</taxon>
        <taxon>Brachionus</taxon>
    </lineage>
</organism>
<gene>
    <name evidence="1" type="ORF">BpHYR1_029883</name>
</gene>
<comment type="caution">
    <text evidence="1">The sequence shown here is derived from an EMBL/GenBank/DDBJ whole genome shotgun (WGS) entry which is preliminary data.</text>
</comment>
<proteinExistence type="predicted"/>
<dbReference type="EMBL" id="REGN01010151">
    <property type="protein sequence ID" value="RMZ99586.1"/>
    <property type="molecule type" value="Genomic_DNA"/>
</dbReference>
<reference evidence="1 2" key="1">
    <citation type="journal article" date="2018" name="Sci. Rep.">
        <title>Genomic signatures of local adaptation to the degree of environmental predictability in rotifers.</title>
        <authorList>
            <person name="Franch-Gras L."/>
            <person name="Hahn C."/>
            <person name="Garcia-Roger E.M."/>
            <person name="Carmona M.J."/>
            <person name="Serra M."/>
            <person name="Gomez A."/>
        </authorList>
    </citation>
    <scope>NUCLEOTIDE SEQUENCE [LARGE SCALE GENOMIC DNA]</scope>
    <source>
        <strain evidence="1">HYR1</strain>
    </source>
</reference>
<sequence length="148" mass="17336">MTTKAISYSGDLVTLFYEKLRKIPCFEFYQNYLKILNIYRKNNFFQKQFLDISCQNNRIFSRSNILMIFSSPLNFGHNGLNHAVSDITPVCFWRIMSSDKIDIIEFASNWPSLGQGNHSEVVRWYHSLLKSVVDEIATLKQEIVDLKK</sequence>